<sequence length="192" mass="21233">MASNEFPVAVIGIACRIPHCENASQFWQFIRNKRESVGKFPTSRAEDVDHVLKKIGDDKLAKPNSPFFTGSFFDEIDKFDAQFFGISPQEAQFIDPQQRFFLRTAWEAFEDAGIAPEVYGSDIGVFVGNANDKYAQIITENHQSTAFGTHAPFIASRLSYTFDLKGPAFLVGIGCSSSLLAVHLAAQVSTNR</sequence>
<protein>
    <recommendedName>
        <fullName evidence="4">Ketosynthase family 3 (KS3) domain-containing protein</fullName>
    </recommendedName>
</protein>
<reference evidence="5 6" key="1">
    <citation type="journal article" date="2018" name="Gigascience">
        <title>Genomes of trombidid mites reveal novel predicted allergens and laterally-transferred genes associated with secondary metabolism.</title>
        <authorList>
            <person name="Dong X."/>
            <person name="Chaisiri K."/>
            <person name="Xia D."/>
            <person name="Armstrong S.D."/>
            <person name="Fang Y."/>
            <person name="Donnelly M.J."/>
            <person name="Kadowaki T."/>
            <person name="McGarry J.W."/>
            <person name="Darby A.C."/>
            <person name="Makepeace B.L."/>
        </authorList>
    </citation>
    <scope>NUCLEOTIDE SEQUENCE [LARGE SCALE GENOMIC DNA]</scope>
    <source>
        <strain evidence="5">UoL-UT</strain>
    </source>
</reference>
<proteinExistence type="predicted"/>
<evidence type="ECO:0000313" key="6">
    <source>
        <dbReference type="Proteomes" id="UP000288716"/>
    </source>
</evidence>
<dbReference type="OrthoDB" id="329835at2759"/>
<dbReference type="PANTHER" id="PTHR43775:SF37">
    <property type="entry name" value="SI:DKEY-61P9.11"/>
    <property type="match status" value="1"/>
</dbReference>
<dbReference type="GO" id="GO:0006633">
    <property type="term" value="P:fatty acid biosynthetic process"/>
    <property type="evidence" value="ECO:0007669"/>
    <property type="project" value="InterPro"/>
</dbReference>
<dbReference type="GO" id="GO:0004315">
    <property type="term" value="F:3-oxoacyl-[acyl-carrier-protein] synthase activity"/>
    <property type="evidence" value="ECO:0007669"/>
    <property type="project" value="InterPro"/>
</dbReference>
<dbReference type="InterPro" id="IPR018201">
    <property type="entry name" value="Ketoacyl_synth_AS"/>
</dbReference>
<accession>A0A443SKY9</accession>
<dbReference type="PROSITE" id="PS00606">
    <property type="entry name" value="KS3_1"/>
    <property type="match status" value="1"/>
</dbReference>
<dbReference type="PROSITE" id="PS52004">
    <property type="entry name" value="KS3_2"/>
    <property type="match status" value="1"/>
</dbReference>
<dbReference type="Gene3D" id="3.40.47.10">
    <property type="match status" value="1"/>
</dbReference>
<dbReference type="CDD" id="cd00833">
    <property type="entry name" value="PKS"/>
    <property type="match status" value="1"/>
</dbReference>
<dbReference type="SUPFAM" id="SSF53901">
    <property type="entry name" value="Thiolase-like"/>
    <property type="match status" value="1"/>
</dbReference>
<dbReference type="Proteomes" id="UP000288716">
    <property type="component" value="Unassembled WGS sequence"/>
</dbReference>
<gene>
    <name evidence="5" type="ORF">B4U80_07818</name>
</gene>
<dbReference type="InterPro" id="IPR050091">
    <property type="entry name" value="PKS_NRPS_Biosynth_Enz"/>
</dbReference>
<name>A0A443SKY9_9ACAR</name>
<dbReference type="InterPro" id="IPR020841">
    <property type="entry name" value="PKS_Beta-ketoAc_synthase_dom"/>
</dbReference>
<evidence type="ECO:0000259" key="4">
    <source>
        <dbReference type="PROSITE" id="PS52004"/>
    </source>
</evidence>
<keyword evidence="3" id="KW-0808">Transferase</keyword>
<dbReference type="PANTHER" id="PTHR43775">
    <property type="entry name" value="FATTY ACID SYNTHASE"/>
    <property type="match status" value="1"/>
</dbReference>
<dbReference type="SMART" id="SM00825">
    <property type="entry name" value="PKS_KS"/>
    <property type="match status" value="1"/>
</dbReference>
<dbReference type="EMBL" id="NCKV01001527">
    <property type="protein sequence ID" value="RWS28194.1"/>
    <property type="molecule type" value="Genomic_DNA"/>
</dbReference>
<organism evidence="5 6">
    <name type="scientific">Leptotrombidium deliense</name>
    <dbReference type="NCBI Taxonomy" id="299467"/>
    <lineage>
        <taxon>Eukaryota</taxon>
        <taxon>Metazoa</taxon>
        <taxon>Ecdysozoa</taxon>
        <taxon>Arthropoda</taxon>
        <taxon>Chelicerata</taxon>
        <taxon>Arachnida</taxon>
        <taxon>Acari</taxon>
        <taxon>Acariformes</taxon>
        <taxon>Trombidiformes</taxon>
        <taxon>Prostigmata</taxon>
        <taxon>Anystina</taxon>
        <taxon>Parasitengona</taxon>
        <taxon>Trombiculoidea</taxon>
        <taxon>Trombiculidae</taxon>
        <taxon>Leptotrombidium</taxon>
    </lineage>
</organism>
<dbReference type="GO" id="GO:0004312">
    <property type="term" value="F:fatty acid synthase activity"/>
    <property type="evidence" value="ECO:0007669"/>
    <property type="project" value="TreeGrafter"/>
</dbReference>
<evidence type="ECO:0000256" key="1">
    <source>
        <dbReference type="ARBA" id="ARBA00022450"/>
    </source>
</evidence>
<dbReference type="AlphaFoldDB" id="A0A443SKY9"/>
<keyword evidence="2" id="KW-0597">Phosphoprotein</keyword>
<dbReference type="InterPro" id="IPR014030">
    <property type="entry name" value="Ketoacyl_synth_N"/>
</dbReference>
<evidence type="ECO:0000256" key="3">
    <source>
        <dbReference type="ARBA" id="ARBA00022679"/>
    </source>
</evidence>
<dbReference type="VEuPathDB" id="VectorBase:LDEU003847"/>
<feature type="domain" description="Ketosynthase family 3 (KS3)" evidence="4">
    <location>
        <begin position="5"/>
        <end position="192"/>
    </location>
</feature>
<dbReference type="InterPro" id="IPR016039">
    <property type="entry name" value="Thiolase-like"/>
</dbReference>
<dbReference type="Pfam" id="PF00109">
    <property type="entry name" value="ketoacyl-synt"/>
    <property type="match status" value="1"/>
</dbReference>
<dbReference type="STRING" id="299467.A0A443SKY9"/>
<keyword evidence="1" id="KW-0596">Phosphopantetheine</keyword>
<keyword evidence="6" id="KW-1185">Reference proteome</keyword>
<comment type="caution">
    <text evidence="5">The sequence shown here is derived from an EMBL/GenBank/DDBJ whole genome shotgun (WGS) entry which is preliminary data.</text>
</comment>
<evidence type="ECO:0000256" key="2">
    <source>
        <dbReference type="ARBA" id="ARBA00022553"/>
    </source>
</evidence>
<evidence type="ECO:0000313" key="5">
    <source>
        <dbReference type="EMBL" id="RWS28194.1"/>
    </source>
</evidence>